<evidence type="ECO:0000313" key="1">
    <source>
        <dbReference type="EMBL" id="KXA89546.1"/>
    </source>
</evidence>
<gene>
    <name evidence="1" type="ORF">AKJ62_02875</name>
</gene>
<keyword evidence="2" id="KW-1185">Reference proteome</keyword>
<reference evidence="1 2" key="1">
    <citation type="journal article" date="2016" name="Sci. Rep.">
        <title>Metabolic traits of an uncultured archaeal lineage -MSBL1- from brine pools of the Red Sea.</title>
        <authorList>
            <person name="Mwirichia R."/>
            <person name="Alam I."/>
            <person name="Rashid M."/>
            <person name="Vinu M."/>
            <person name="Ba-Alawi W."/>
            <person name="Anthony Kamau A."/>
            <person name="Kamanda Ngugi D."/>
            <person name="Goker M."/>
            <person name="Klenk H.P."/>
            <person name="Bajic V."/>
            <person name="Stingl U."/>
        </authorList>
    </citation>
    <scope>NUCLEOTIDE SEQUENCE [LARGE SCALE GENOMIC DNA]</scope>
    <source>
        <strain evidence="1">SCGC-AAA259D14</strain>
    </source>
</reference>
<dbReference type="EMBL" id="LHXL01000032">
    <property type="protein sequence ID" value="KXA89546.1"/>
    <property type="molecule type" value="Genomic_DNA"/>
</dbReference>
<protein>
    <submittedName>
        <fullName evidence="1">Uncharacterized protein</fullName>
    </submittedName>
</protein>
<accession>A0A133U5X5</accession>
<sequence length="59" mass="6676">MCEFDVFLDGEKVFEEAVYLKRENGNVLARDILGNEKELGDVVVEEINVSSEKLLLTSK</sequence>
<dbReference type="Pfam" id="PF10133">
    <property type="entry name" value="CooT"/>
    <property type="match status" value="1"/>
</dbReference>
<dbReference type="Proteomes" id="UP000070589">
    <property type="component" value="Unassembled WGS sequence"/>
</dbReference>
<comment type="caution">
    <text evidence="1">The sequence shown here is derived from an EMBL/GenBank/DDBJ whole genome shotgun (WGS) entry which is preliminary data.</text>
</comment>
<proteinExistence type="predicted"/>
<name>A0A133U5X5_9EURY</name>
<organism evidence="1 2">
    <name type="scientific">candidate division MSBL1 archaeon SCGC-AAA259D14</name>
    <dbReference type="NCBI Taxonomy" id="1698261"/>
    <lineage>
        <taxon>Archaea</taxon>
        <taxon>Methanobacteriati</taxon>
        <taxon>Methanobacteriota</taxon>
        <taxon>candidate division MSBL1</taxon>
    </lineage>
</organism>
<dbReference type="InterPro" id="IPR019300">
    <property type="entry name" value="CooT"/>
</dbReference>
<evidence type="ECO:0000313" key="2">
    <source>
        <dbReference type="Proteomes" id="UP000070589"/>
    </source>
</evidence>
<dbReference type="AlphaFoldDB" id="A0A133U5X5"/>